<dbReference type="STRING" id="1121898.GCA_000422725_00259"/>
<evidence type="ECO:0000313" key="3">
    <source>
        <dbReference type="Proteomes" id="UP000030111"/>
    </source>
</evidence>
<keyword evidence="3" id="KW-1185">Reference proteome</keyword>
<protein>
    <submittedName>
        <fullName evidence="2">Uncharacterized protein</fullName>
    </submittedName>
</protein>
<accession>A0A0A2MQI7</accession>
<keyword evidence="1" id="KW-0812">Transmembrane</keyword>
<keyword evidence="1" id="KW-0472">Membrane</keyword>
<proteinExistence type="predicted"/>
<feature type="transmembrane region" description="Helical" evidence="1">
    <location>
        <begin position="7"/>
        <end position="28"/>
    </location>
</feature>
<evidence type="ECO:0000256" key="1">
    <source>
        <dbReference type="SAM" id="Phobius"/>
    </source>
</evidence>
<name>A0A0A2MQI7_9FLAO</name>
<dbReference type="RefSeq" id="WP_026991729.1">
    <property type="nucleotide sequence ID" value="NZ_JRLY01000004.1"/>
</dbReference>
<keyword evidence="1" id="KW-1133">Transmembrane helix</keyword>
<comment type="caution">
    <text evidence="2">The sequence shown here is derived from an EMBL/GenBank/DDBJ whole genome shotgun (WGS) entry which is preliminary data.</text>
</comment>
<feature type="transmembrane region" description="Helical" evidence="1">
    <location>
        <begin position="48"/>
        <end position="68"/>
    </location>
</feature>
<dbReference type="OrthoDB" id="1377375at2"/>
<evidence type="ECO:0000313" key="2">
    <source>
        <dbReference type="EMBL" id="KGO93693.1"/>
    </source>
</evidence>
<reference evidence="2 3" key="1">
    <citation type="submission" date="2013-09" db="EMBL/GenBank/DDBJ databases">
        <authorList>
            <person name="Zeng Z."/>
            <person name="Chen C."/>
        </authorList>
    </citation>
    <scope>NUCLEOTIDE SEQUENCE [LARGE SCALE GENOMIC DNA]</scope>
    <source>
        <strain evidence="2 3">WB 4.1-42</strain>
    </source>
</reference>
<gene>
    <name evidence="2" type="ORF">Q766_06965</name>
</gene>
<dbReference type="Proteomes" id="UP000030111">
    <property type="component" value="Unassembled WGS sequence"/>
</dbReference>
<dbReference type="EMBL" id="JRLY01000004">
    <property type="protein sequence ID" value="KGO93693.1"/>
    <property type="molecule type" value="Genomic_DNA"/>
</dbReference>
<organism evidence="2 3">
    <name type="scientific">Flavobacterium subsaxonicum WB 4.1-42 = DSM 21790</name>
    <dbReference type="NCBI Taxonomy" id="1121898"/>
    <lineage>
        <taxon>Bacteria</taxon>
        <taxon>Pseudomonadati</taxon>
        <taxon>Bacteroidota</taxon>
        <taxon>Flavobacteriia</taxon>
        <taxon>Flavobacteriales</taxon>
        <taxon>Flavobacteriaceae</taxon>
        <taxon>Flavobacterium</taxon>
    </lineage>
</organism>
<sequence length="82" mass="9567">MKIKNAYCTAVLLLNLVCLYFILDLASYDVIIGYLRDGSEKFSTPRRLVYIFLFNCIMNLFLIIALLMRNLMFTPALHKAQR</sequence>
<dbReference type="AlphaFoldDB" id="A0A0A2MQI7"/>